<evidence type="ECO:0008006" key="3">
    <source>
        <dbReference type="Google" id="ProtNLM"/>
    </source>
</evidence>
<dbReference type="Proteomes" id="UP000292402">
    <property type="component" value="Unassembled WGS sequence"/>
</dbReference>
<evidence type="ECO:0000313" key="1">
    <source>
        <dbReference type="EMBL" id="RYN41662.1"/>
    </source>
</evidence>
<dbReference type="SUPFAM" id="SSF47336">
    <property type="entry name" value="ACP-like"/>
    <property type="match status" value="1"/>
</dbReference>
<proteinExistence type="predicted"/>
<dbReference type="AlphaFoldDB" id="A0A4Q4M3F1"/>
<comment type="caution">
    <text evidence="1">The sequence shown here is derived from an EMBL/GenBank/DDBJ whole genome shotgun (WGS) entry which is preliminary data.</text>
</comment>
<accession>A0A4Q4M3F1</accession>
<dbReference type="EMBL" id="PDXA01000049">
    <property type="protein sequence ID" value="RYN41662.1"/>
    <property type="molecule type" value="Genomic_DNA"/>
</dbReference>
<organism evidence="1 2">
    <name type="scientific">Alternaria tenuissima</name>
    <dbReference type="NCBI Taxonomy" id="119927"/>
    <lineage>
        <taxon>Eukaryota</taxon>
        <taxon>Fungi</taxon>
        <taxon>Dikarya</taxon>
        <taxon>Ascomycota</taxon>
        <taxon>Pezizomycotina</taxon>
        <taxon>Dothideomycetes</taxon>
        <taxon>Pleosporomycetidae</taxon>
        <taxon>Pleosporales</taxon>
        <taxon>Pleosporineae</taxon>
        <taxon>Pleosporaceae</taxon>
        <taxon>Alternaria</taxon>
        <taxon>Alternaria sect. Alternaria</taxon>
        <taxon>Alternaria alternata complex</taxon>
    </lineage>
</organism>
<dbReference type="Gene3D" id="1.10.1200.10">
    <property type="entry name" value="ACP-like"/>
    <property type="match status" value="1"/>
</dbReference>
<evidence type="ECO:0000313" key="2">
    <source>
        <dbReference type="Proteomes" id="UP000292402"/>
    </source>
</evidence>
<sequence length="111" mass="12040">MVAPGEGSTSREELVKDCSIPATEYPKALEELVLSAWESVLGSDFRLHPGFTDKTPFYEIWGNSVATAAFASEYSKNGIHMSNEEILGCPSIADTIAHLSARMDRDTGKTS</sequence>
<gene>
    <name evidence="1" type="ORF">AA0114_g10718</name>
</gene>
<name>A0A4Q4M3F1_9PLEO</name>
<dbReference type="InterPro" id="IPR036736">
    <property type="entry name" value="ACP-like_sf"/>
</dbReference>
<protein>
    <recommendedName>
        <fullName evidence="3">Carrier domain-containing protein</fullName>
    </recommendedName>
</protein>
<reference evidence="2" key="1">
    <citation type="journal article" date="2019" name="bioRxiv">
        <title>Genomics, evolutionary history and diagnostics of the Alternaria alternata species group including apple and Asian pear pathotypes.</title>
        <authorList>
            <person name="Armitage A.D."/>
            <person name="Cockerton H.M."/>
            <person name="Sreenivasaprasad S."/>
            <person name="Woodhall J.W."/>
            <person name="Lane C.R."/>
            <person name="Harrison R.J."/>
            <person name="Clarkson J.P."/>
        </authorList>
    </citation>
    <scope>NUCLEOTIDE SEQUENCE [LARGE SCALE GENOMIC DNA]</scope>
    <source>
        <strain evidence="2">FERA 1082</strain>
    </source>
</reference>